<keyword evidence="7" id="KW-0408">Iron</keyword>
<dbReference type="GO" id="GO:0031071">
    <property type="term" value="F:cysteine desulfurase activity"/>
    <property type="evidence" value="ECO:0007669"/>
    <property type="project" value="UniProtKB-EC"/>
</dbReference>
<evidence type="ECO:0000313" key="11">
    <source>
        <dbReference type="EMBL" id="RLG69894.1"/>
    </source>
</evidence>
<dbReference type="Gene3D" id="3.90.1150.10">
    <property type="entry name" value="Aspartate Aminotransferase, domain 1"/>
    <property type="match status" value="1"/>
</dbReference>
<dbReference type="Pfam" id="PF00266">
    <property type="entry name" value="Aminotran_5"/>
    <property type="match status" value="1"/>
</dbReference>
<comment type="caution">
    <text evidence="11">The sequence shown here is derived from an EMBL/GenBank/DDBJ whole genome shotgun (WGS) entry which is preliminary data.</text>
</comment>
<dbReference type="InterPro" id="IPR015422">
    <property type="entry name" value="PyrdxlP-dep_Trfase_small"/>
</dbReference>
<dbReference type="GO" id="GO:0046872">
    <property type="term" value="F:metal ion binding"/>
    <property type="evidence" value="ECO:0007669"/>
    <property type="project" value="UniProtKB-KW"/>
</dbReference>
<evidence type="ECO:0000256" key="4">
    <source>
        <dbReference type="ARBA" id="ARBA00022679"/>
    </source>
</evidence>
<dbReference type="AlphaFoldDB" id="A0A497JH19"/>
<gene>
    <name evidence="11" type="ORF">DRO07_01425</name>
</gene>
<accession>A0A497JH19</accession>
<comment type="cofactor">
    <cofactor evidence="1 9">
        <name>pyridoxal 5'-phosphate</name>
        <dbReference type="ChEBI" id="CHEBI:597326"/>
    </cofactor>
</comment>
<dbReference type="PANTHER" id="PTHR11601">
    <property type="entry name" value="CYSTEINE DESULFURYLASE FAMILY MEMBER"/>
    <property type="match status" value="1"/>
</dbReference>
<evidence type="ECO:0000256" key="1">
    <source>
        <dbReference type="ARBA" id="ARBA00001933"/>
    </source>
</evidence>
<reference evidence="11 12" key="1">
    <citation type="submission" date="2018-06" db="EMBL/GenBank/DDBJ databases">
        <title>Extensive metabolic versatility and redundancy in microbially diverse, dynamic hydrothermal sediments.</title>
        <authorList>
            <person name="Dombrowski N."/>
            <person name="Teske A."/>
            <person name="Baker B.J."/>
        </authorList>
    </citation>
    <scope>NUCLEOTIDE SEQUENCE [LARGE SCALE GENOMIC DNA]</scope>
    <source>
        <strain evidence="11">B9_G13</strain>
    </source>
</reference>
<evidence type="ECO:0000256" key="5">
    <source>
        <dbReference type="ARBA" id="ARBA00022723"/>
    </source>
</evidence>
<dbReference type="SUPFAM" id="SSF53383">
    <property type="entry name" value="PLP-dependent transferases"/>
    <property type="match status" value="1"/>
</dbReference>
<comment type="similarity">
    <text evidence="2">Belongs to the class-V pyridoxal-phosphate-dependent aminotransferase family. NifS/IscS subfamily.</text>
</comment>
<dbReference type="PROSITE" id="PS00595">
    <property type="entry name" value="AA_TRANSFER_CLASS_5"/>
    <property type="match status" value="1"/>
</dbReference>
<keyword evidence="6" id="KW-0663">Pyridoxal phosphate</keyword>
<evidence type="ECO:0000256" key="2">
    <source>
        <dbReference type="ARBA" id="ARBA00006490"/>
    </source>
</evidence>
<dbReference type="PANTHER" id="PTHR11601:SF34">
    <property type="entry name" value="CYSTEINE DESULFURASE"/>
    <property type="match status" value="1"/>
</dbReference>
<evidence type="ECO:0000259" key="10">
    <source>
        <dbReference type="Pfam" id="PF00266"/>
    </source>
</evidence>
<proteinExistence type="inferred from homology"/>
<organism evidence="11 12">
    <name type="scientific">Candidatus Iainarchaeum sp</name>
    <dbReference type="NCBI Taxonomy" id="3101447"/>
    <lineage>
        <taxon>Archaea</taxon>
        <taxon>Candidatus Iainarchaeota</taxon>
        <taxon>Candidatus Iainarchaeia</taxon>
        <taxon>Candidatus Iainarchaeales</taxon>
        <taxon>Candidatus Iainarchaeaceae</taxon>
        <taxon>Candidatus Iainarchaeum</taxon>
    </lineage>
</organism>
<evidence type="ECO:0000256" key="8">
    <source>
        <dbReference type="ARBA" id="ARBA00023014"/>
    </source>
</evidence>
<evidence type="ECO:0000256" key="3">
    <source>
        <dbReference type="ARBA" id="ARBA00012239"/>
    </source>
</evidence>
<dbReference type="EMBL" id="QMWO01000037">
    <property type="protein sequence ID" value="RLG69894.1"/>
    <property type="molecule type" value="Genomic_DNA"/>
</dbReference>
<dbReference type="NCBIfam" id="NF002806">
    <property type="entry name" value="PRK02948.1"/>
    <property type="match status" value="1"/>
</dbReference>
<evidence type="ECO:0000256" key="6">
    <source>
        <dbReference type="ARBA" id="ARBA00022898"/>
    </source>
</evidence>
<keyword evidence="4" id="KW-0808">Transferase</keyword>
<dbReference type="InterPro" id="IPR020578">
    <property type="entry name" value="Aminotrans_V_PyrdxlP_BS"/>
</dbReference>
<dbReference type="PIRSF" id="PIRSF005572">
    <property type="entry name" value="NifS"/>
    <property type="match status" value="1"/>
</dbReference>
<dbReference type="InterPro" id="IPR000192">
    <property type="entry name" value="Aminotrans_V_dom"/>
</dbReference>
<dbReference type="EC" id="2.8.1.7" evidence="3"/>
<dbReference type="Gene3D" id="3.40.640.10">
    <property type="entry name" value="Type I PLP-dependent aspartate aminotransferase-like (Major domain)"/>
    <property type="match status" value="1"/>
</dbReference>
<dbReference type="InterPro" id="IPR015421">
    <property type="entry name" value="PyrdxlP-dep_Trfase_major"/>
</dbReference>
<feature type="domain" description="Aminotransferase class V" evidence="10">
    <location>
        <begin position="2"/>
        <end position="360"/>
    </location>
</feature>
<evidence type="ECO:0000256" key="9">
    <source>
        <dbReference type="RuleBase" id="RU004504"/>
    </source>
</evidence>
<name>A0A497JH19_9ARCH</name>
<evidence type="ECO:0000256" key="7">
    <source>
        <dbReference type="ARBA" id="ARBA00023004"/>
    </source>
</evidence>
<evidence type="ECO:0000313" key="12">
    <source>
        <dbReference type="Proteomes" id="UP000277633"/>
    </source>
</evidence>
<dbReference type="InterPro" id="IPR016454">
    <property type="entry name" value="Cysteine_dSase"/>
</dbReference>
<dbReference type="InterPro" id="IPR015424">
    <property type="entry name" value="PyrdxlP-dep_Trfase"/>
</dbReference>
<sequence>MIYLDNAATTQVRREVIEAMLPFLDKKYGNASSLHSMGQEAKVALERSRESIAKVLKAEPNEIIFCSCATEANNLALKGLAFEAKKQGKNHLIVSRIEHHCVLHAAQWLEENGFEVTYLPVDEYGFVDLGELERAINEKTFLVSIMYANNEIGTIEPIREVVKICQENSVPLHSDAVQAFGKIPLYTKGIDMLSLSAHKIYGPKGVGLLMKRKELRIQPLLHGGGHEFDLRSGTENVAGIVGFAKAMELALKEMPRESKRQAKMRDKLIKNALQIPESRLNGHPKKRLPNNANFSFRYVEGESIVMKLNELGIAASTGSACSSPKLEPSHVLLALGLAPSEAHGSLRLTLGRFNKMKDINYTIKVLPKVIAELRAISPFWNR</sequence>
<dbReference type="GO" id="GO:0051536">
    <property type="term" value="F:iron-sulfur cluster binding"/>
    <property type="evidence" value="ECO:0007669"/>
    <property type="project" value="UniProtKB-KW"/>
</dbReference>
<dbReference type="Proteomes" id="UP000277633">
    <property type="component" value="Unassembled WGS sequence"/>
</dbReference>
<keyword evidence="8" id="KW-0411">Iron-sulfur</keyword>
<protein>
    <recommendedName>
        <fullName evidence="3">cysteine desulfurase</fullName>
        <ecNumber evidence="3">2.8.1.7</ecNumber>
    </recommendedName>
</protein>
<dbReference type="FunFam" id="3.40.640.10:FF:000084">
    <property type="entry name" value="IscS-like cysteine desulfurase"/>
    <property type="match status" value="1"/>
</dbReference>
<keyword evidence="5" id="KW-0479">Metal-binding</keyword>